<comment type="similarity">
    <text evidence="4">Belongs to the FPP/GGPP synthase family.</text>
</comment>
<keyword evidence="2" id="KW-0479">Metal-binding</keyword>
<protein>
    <submittedName>
        <fullName evidence="5">LADA_0D04742g1_1</fullName>
    </submittedName>
</protein>
<dbReference type="EMBL" id="LT598454">
    <property type="protein sequence ID" value="SCU84933.1"/>
    <property type="molecule type" value="Genomic_DNA"/>
</dbReference>
<organism evidence="5 6">
    <name type="scientific">Lachancea dasiensis</name>
    <dbReference type="NCBI Taxonomy" id="1072105"/>
    <lineage>
        <taxon>Eukaryota</taxon>
        <taxon>Fungi</taxon>
        <taxon>Dikarya</taxon>
        <taxon>Ascomycota</taxon>
        <taxon>Saccharomycotina</taxon>
        <taxon>Saccharomycetes</taxon>
        <taxon>Saccharomycetales</taxon>
        <taxon>Saccharomycetaceae</taxon>
        <taxon>Lachancea</taxon>
    </lineage>
</organism>
<dbReference type="CDD" id="cd00685">
    <property type="entry name" value="Trans_IPPS_HT"/>
    <property type="match status" value="1"/>
</dbReference>
<proteinExistence type="inferred from homology"/>
<gene>
    <name evidence="5" type="ORF">LADA_0D04742G</name>
</gene>
<dbReference type="AlphaFoldDB" id="A0A1G4J5W6"/>
<dbReference type="InterPro" id="IPR000092">
    <property type="entry name" value="Polyprenyl_synt"/>
</dbReference>
<reference evidence="5 6" key="1">
    <citation type="submission" date="2016-03" db="EMBL/GenBank/DDBJ databases">
        <authorList>
            <person name="Devillers H."/>
        </authorList>
    </citation>
    <scope>NUCLEOTIDE SEQUENCE [LARGE SCALE GENOMIC DNA]</scope>
    <source>
        <strain evidence="5">CBS 10888</strain>
    </source>
</reference>
<name>A0A1G4J5W6_9SACH</name>
<evidence type="ECO:0000256" key="2">
    <source>
        <dbReference type="ARBA" id="ARBA00022723"/>
    </source>
</evidence>
<accession>A0A1G4J5W6</accession>
<dbReference type="GO" id="GO:0046872">
    <property type="term" value="F:metal ion binding"/>
    <property type="evidence" value="ECO:0007669"/>
    <property type="project" value="UniProtKB-KW"/>
</dbReference>
<sequence>MDILQIDQLVNSAPVWTKAQDRTLKGPFNYLLSNPGHDFRTGLIETFNGFYELSQQKVSTIVRLVEILHTSSLLIDDIEDSSEWRRGRKAAHLEYGMPMTINTANYMYFYAMECVQELSENSVPSLLSEVLIIFNEEMMNLHRGQGLDIYWRDNFIVPSEEEYLNMVMNKTGGLFRLTVRLMEVFSTKFSGENSLVPLSNLLGILYQIRDDYMNLQDATMILNKGFAEDVSEGKLSFPIIHGIRHGQSVGDTLVADILRARTQDVNLKKKLVTYLEETSGSIDYSYQKITQLSDHIRVRYFPSLEDRGYETAALSKIIERLGAVKGK</sequence>
<dbReference type="InterPro" id="IPR033749">
    <property type="entry name" value="Polyprenyl_synt_CS"/>
</dbReference>
<evidence type="ECO:0000313" key="5">
    <source>
        <dbReference type="EMBL" id="SCU84933.1"/>
    </source>
</evidence>
<dbReference type="SUPFAM" id="SSF48576">
    <property type="entry name" value="Terpenoid synthases"/>
    <property type="match status" value="1"/>
</dbReference>
<dbReference type="PANTHER" id="PTHR12001:SF44">
    <property type="entry name" value="GERANYLGERANYL PYROPHOSPHATE SYNTHASE"/>
    <property type="match status" value="1"/>
</dbReference>
<dbReference type="GO" id="GO:0033386">
    <property type="term" value="P:geranylgeranyl diphosphate biosynthetic process"/>
    <property type="evidence" value="ECO:0007669"/>
    <property type="project" value="EnsemblFungi"/>
</dbReference>
<dbReference type="STRING" id="1266660.A0A1G4J5W6"/>
<dbReference type="OrthoDB" id="6921389at2759"/>
<dbReference type="Gene3D" id="1.10.600.10">
    <property type="entry name" value="Farnesyl Diphosphate Synthase"/>
    <property type="match status" value="1"/>
</dbReference>
<dbReference type="GO" id="GO:0004311">
    <property type="term" value="F:geranylgeranyl diphosphate synthase activity"/>
    <property type="evidence" value="ECO:0007669"/>
    <property type="project" value="EnsemblFungi"/>
</dbReference>
<evidence type="ECO:0000256" key="4">
    <source>
        <dbReference type="RuleBase" id="RU004466"/>
    </source>
</evidence>
<dbReference type="PANTHER" id="PTHR12001">
    <property type="entry name" value="GERANYLGERANYL PYROPHOSPHATE SYNTHASE"/>
    <property type="match status" value="1"/>
</dbReference>
<evidence type="ECO:0000256" key="3">
    <source>
        <dbReference type="ARBA" id="ARBA00022842"/>
    </source>
</evidence>
<keyword evidence="6" id="KW-1185">Reference proteome</keyword>
<dbReference type="PROSITE" id="PS00723">
    <property type="entry name" value="POLYPRENYL_SYNTHASE_1"/>
    <property type="match status" value="1"/>
</dbReference>
<dbReference type="SFLD" id="SFLDS00005">
    <property type="entry name" value="Isoprenoid_Synthase_Type_I"/>
    <property type="match status" value="1"/>
</dbReference>
<keyword evidence="3" id="KW-0460">Magnesium</keyword>
<evidence type="ECO:0000313" key="6">
    <source>
        <dbReference type="Proteomes" id="UP000190274"/>
    </source>
</evidence>
<evidence type="ECO:0000256" key="1">
    <source>
        <dbReference type="ARBA" id="ARBA00022679"/>
    </source>
</evidence>
<dbReference type="InterPro" id="IPR008949">
    <property type="entry name" value="Isoprenoid_synthase_dom_sf"/>
</dbReference>
<keyword evidence="1 4" id="KW-0808">Transferase</keyword>
<dbReference type="Proteomes" id="UP000190274">
    <property type="component" value="Chromosome D"/>
</dbReference>
<dbReference type="PROSITE" id="PS00444">
    <property type="entry name" value="POLYPRENYL_SYNTHASE_2"/>
    <property type="match status" value="1"/>
</dbReference>
<dbReference type="Pfam" id="PF00348">
    <property type="entry name" value="polyprenyl_synt"/>
    <property type="match status" value="1"/>
</dbReference>